<dbReference type="PRINTS" id="PR01438">
    <property type="entry name" value="UNVRSLSTRESS"/>
</dbReference>
<feature type="domain" description="UspA" evidence="2">
    <location>
        <begin position="1"/>
        <end position="138"/>
    </location>
</feature>
<dbReference type="InterPro" id="IPR014729">
    <property type="entry name" value="Rossmann-like_a/b/a_fold"/>
</dbReference>
<dbReference type="Proteomes" id="UP000000390">
    <property type="component" value="Chromosome"/>
</dbReference>
<dbReference type="PANTHER" id="PTHR46268">
    <property type="entry name" value="STRESS RESPONSE PROTEIN NHAX"/>
    <property type="match status" value="1"/>
</dbReference>
<dbReference type="SUPFAM" id="SSF52402">
    <property type="entry name" value="Adenine nucleotide alpha hydrolases-like"/>
    <property type="match status" value="1"/>
</dbReference>
<dbReference type="PATRIC" id="fig|795797.18.peg.2034"/>
<dbReference type="OrthoDB" id="105697at2157"/>
<evidence type="ECO:0000256" key="1">
    <source>
        <dbReference type="ARBA" id="ARBA00008791"/>
    </source>
</evidence>
<keyword evidence="6" id="KW-1185">Reference proteome</keyword>
<name>D8J432_HALJB</name>
<dbReference type="PANTHER" id="PTHR46268:SF6">
    <property type="entry name" value="UNIVERSAL STRESS PROTEIN UP12"/>
    <property type="match status" value="1"/>
</dbReference>
<accession>D8J432</accession>
<dbReference type="eggNOG" id="arCOG02053">
    <property type="taxonomic scope" value="Archaea"/>
</dbReference>
<dbReference type="Pfam" id="PF00582">
    <property type="entry name" value="Usp"/>
    <property type="match status" value="1"/>
</dbReference>
<dbReference type="InterPro" id="IPR006015">
    <property type="entry name" value="Universal_stress_UspA"/>
</dbReference>
<evidence type="ECO:0000313" key="3">
    <source>
        <dbReference type="EMBL" id="ADJ15424.1"/>
    </source>
</evidence>
<reference evidence="4 6" key="2">
    <citation type="journal article" date="2014" name="PLoS Genet.">
        <title>Phylogenetically driven sequencing of extremely halophilic archaea reveals strategies for static and dynamic osmo-response.</title>
        <authorList>
            <person name="Becker E.A."/>
            <person name="Seitzer P.M."/>
            <person name="Tritt A."/>
            <person name="Larsen D."/>
            <person name="Krusor M."/>
            <person name="Yao A.I."/>
            <person name="Wu D."/>
            <person name="Madern D."/>
            <person name="Eisen J.A."/>
            <person name="Darling A.E."/>
            <person name="Facciotti M.T."/>
        </authorList>
    </citation>
    <scope>NUCLEOTIDE SEQUENCE [LARGE SCALE GENOMIC DNA]</scope>
    <source>
        <strain evidence="4">B3</strain>
        <strain evidence="6">DSM 18796 / CECT 7217 / JCM 14584 / KCTC 4019 / B3</strain>
    </source>
</reference>
<dbReference type="AlphaFoldDB" id="D8J432"/>
<reference evidence="3 5" key="1">
    <citation type="journal article" date="2010" name="J. Bacteriol.">
        <title>Complete genome sequence of Halalkalicoccus jeotgali B3(T), an extremely halophilic archaeon.</title>
        <authorList>
            <person name="Roh S.W."/>
            <person name="Nam Y.D."/>
            <person name="Nam S.H."/>
            <person name="Choi S.H."/>
            <person name="Park H.S."/>
            <person name="Bae J.W."/>
        </authorList>
    </citation>
    <scope>NUCLEOTIDE SEQUENCE [LARGE SCALE GENOMIC DNA]</scope>
    <source>
        <strain evidence="3">B3</strain>
        <strain evidence="5">DSM 18796 / CECT 7217 / JCM 14584 / KCTC 4019 / B3</strain>
    </source>
</reference>
<evidence type="ECO:0000259" key="2">
    <source>
        <dbReference type="Pfam" id="PF00582"/>
    </source>
</evidence>
<dbReference type="HOGENOM" id="CLU_049301_11_1_2"/>
<evidence type="ECO:0000313" key="5">
    <source>
        <dbReference type="Proteomes" id="UP000000390"/>
    </source>
</evidence>
<comment type="similarity">
    <text evidence="1">Belongs to the universal stress protein A family.</text>
</comment>
<evidence type="ECO:0000313" key="4">
    <source>
        <dbReference type="EMBL" id="ELY35800.1"/>
    </source>
</evidence>
<organism evidence="3 5">
    <name type="scientific">Halalkalicoccus jeotgali (strain DSM 18796 / CECT 7217 / JCM 14584 / KCTC 4019 / B3)</name>
    <dbReference type="NCBI Taxonomy" id="795797"/>
    <lineage>
        <taxon>Archaea</taxon>
        <taxon>Methanobacteriati</taxon>
        <taxon>Methanobacteriota</taxon>
        <taxon>Stenosarchaea group</taxon>
        <taxon>Halobacteria</taxon>
        <taxon>Halobacteriales</taxon>
        <taxon>Halococcaceae</taxon>
        <taxon>Halalkalicoccus</taxon>
    </lineage>
</organism>
<dbReference type="STRING" id="795797.HacjB3_10205"/>
<dbReference type="GeneID" id="9419851"/>
<dbReference type="Proteomes" id="UP000011645">
    <property type="component" value="Unassembled WGS sequence"/>
</dbReference>
<dbReference type="EMBL" id="CP002062">
    <property type="protein sequence ID" value="ADJ15424.1"/>
    <property type="molecule type" value="Genomic_DNA"/>
</dbReference>
<sequence>MYNDILVPTDGGRKSKRAAEHAIELAAALDATVHALYVMDLPGTPRTPYIYGDEDEMKAEYRKYGEDVTEGVCEMAAAADVECVTAIRQGSIPEGIINYADREALDLIVMVSGYRGRFGGILGTTTERVVRGATVPVTSFRTGQVRQS</sequence>
<dbReference type="RefSeq" id="WP_008417071.1">
    <property type="nucleotide sequence ID" value="NC_014297.1"/>
</dbReference>
<dbReference type="EMBL" id="AOHV01000031">
    <property type="protein sequence ID" value="ELY35800.1"/>
    <property type="molecule type" value="Genomic_DNA"/>
</dbReference>
<proteinExistence type="inferred from homology"/>
<dbReference type="InterPro" id="IPR006016">
    <property type="entry name" value="UspA"/>
</dbReference>
<dbReference type="CDD" id="cd00293">
    <property type="entry name" value="USP-like"/>
    <property type="match status" value="1"/>
</dbReference>
<evidence type="ECO:0000313" key="6">
    <source>
        <dbReference type="Proteomes" id="UP000011645"/>
    </source>
</evidence>
<dbReference type="Gene3D" id="3.40.50.620">
    <property type="entry name" value="HUPs"/>
    <property type="match status" value="1"/>
</dbReference>
<dbReference type="KEGG" id="hje:HacjB3_10205"/>
<gene>
    <name evidence="3" type="ordered locus">HacjB3_10205</name>
    <name evidence="4" type="ORF">C497_12466</name>
</gene>
<protein>
    <submittedName>
        <fullName evidence="3">Stress response protein</fullName>
    </submittedName>
</protein>